<dbReference type="Proteomes" id="UP000567795">
    <property type="component" value="Unassembled WGS sequence"/>
</dbReference>
<gene>
    <name evidence="3" type="ORF">FHU37_003720</name>
</gene>
<dbReference type="PANTHER" id="PTHR48079:SF6">
    <property type="entry name" value="NAD(P)-BINDING DOMAIN-CONTAINING PROTEIN-RELATED"/>
    <property type="match status" value="1"/>
</dbReference>
<name>A0A852ZY99_9ACTN</name>
<dbReference type="SUPFAM" id="SSF51735">
    <property type="entry name" value="NAD(P)-binding Rossmann-fold domains"/>
    <property type="match status" value="1"/>
</dbReference>
<dbReference type="EMBL" id="JACBZD010000001">
    <property type="protein sequence ID" value="NYI06777.1"/>
    <property type="molecule type" value="Genomic_DNA"/>
</dbReference>
<dbReference type="PANTHER" id="PTHR48079">
    <property type="entry name" value="PROTEIN YEEZ"/>
    <property type="match status" value="1"/>
</dbReference>
<dbReference type="InterPro" id="IPR001509">
    <property type="entry name" value="Epimerase_deHydtase"/>
</dbReference>
<protein>
    <submittedName>
        <fullName evidence="3">Nucleoside-diphosphate-sugar epimerase</fullName>
    </submittedName>
</protein>
<keyword evidence="4" id="KW-1185">Reference proteome</keyword>
<dbReference type="Pfam" id="PF01370">
    <property type="entry name" value="Epimerase"/>
    <property type="match status" value="1"/>
</dbReference>
<feature type="region of interest" description="Disordered" evidence="1">
    <location>
        <begin position="336"/>
        <end position="361"/>
    </location>
</feature>
<dbReference type="GO" id="GO:0004029">
    <property type="term" value="F:aldehyde dehydrogenase (NAD+) activity"/>
    <property type="evidence" value="ECO:0007669"/>
    <property type="project" value="TreeGrafter"/>
</dbReference>
<dbReference type="GO" id="GO:0005737">
    <property type="term" value="C:cytoplasm"/>
    <property type="evidence" value="ECO:0007669"/>
    <property type="project" value="TreeGrafter"/>
</dbReference>
<reference evidence="3 4" key="1">
    <citation type="submission" date="2020-07" db="EMBL/GenBank/DDBJ databases">
        <title>Sequencing the genomes of 1000 actinobacteria strains.</title>
        <authorList>
            <person name="Klenk H.-P."/>
        </authorList>
    </citation>
    <scope>NUCLEOTIDE SEQUENCE [LARGE SCALE GENOMIC DNA]</scope>
    <source>
        <strain evidence="3 4">DSM 42178</strain>
    </source>
</reference>
<dbReference type="InterPro" id="IPR036291">
    <property type="entry name" value="NAD(P)-bd_dom_sf"/>
</dbReference>
<feature type="domain" description="NAD-dependent epimerase/dehydratase" evidence="2">
    <location>
        <begin position="10"/>
        <end position="179"/>
    </location>
</feature>
<dbReference type="RefSeq" id="WP_179815306.1">
    <property type="nucleotide sequence ID" value="NZ_JACBZD010000001.1"/>
</dbReference>
<evidence type="ECO:0000259" key="2">
    <source>
        <dbReference type="Pfam" id="PF01370"/>
    </source>
</evidence>
<sequence>MTSPPNGMRVAVVGATGNVGTSVVRALTDDPAIASVLAVARRPPRRADWSPGKTTWLPADITRDHLTGHLDGCDALIHLAWALQPSHDPVATWRNNVLGALHVFRAVAQAGVGALIHASSVGAYSPGPQQRRVDESWPTHGWPKAAYCVEKAYLERALDAFECRHPRIRVVRMRPGFLFKREAARAQARLFAAPALLPHAVLPDALASRLALQRLVPAVPNPPGLRFQALHTDDAAEAYRLATLRPVSGAFNLAAEPAVDADLLGRILRARPLPLPTRPLLAAASAAWHLRLLRASPDLLDAMLRLPLMDASRAGRELGWSPRHTAGEAIEDLLRGLREPPPAPTPALRHAVSPEPWLARP</sequence>
<accession>A0A852ZY99</accession>
<comment type="caution">
    <text evidence="3">The sequence shown here is derived from an EMBL/GenBank/DDBJ whole genome shotgun (WGS) entry which is preliminary data.</text>
</comment>
<organism evidence="3 4">
    <name type="scientific">Allostreptomyces psammosilenae</name>
    <dbReference type="NCBI Taxonomy" id="1892865"/>
    <lineage>
        <taxon>Bacteria</taxon>
        <taxon>Bacillati</taxon>
        <taxon>Actinomycetota</taxon>
        <taxon>Actinomycetes</taxon>
        <taxon>Kitasatosporales</taxon>
        <taxon>Streptomycetaceae</taxon>
        <taxon>Allostreptomyces</taxon>
    </lineage>
</organism>
<dbReference type="InterPro" id="IPR051783">
    <property type="entry name" value="NAD(P)-dependent_oxidoreduct"/>
</dbReference>
<proteinExistence type="predicted"/>
<evidence type="ECO:0000256" key="1">
    <source>
        <dbReference type="SAM" id="MobiDB-lite"/>
    </source>
</evidence>
<evidence type="ECO:0000313" key="4">
    <source>
        <dbReference type="Proteomes" id="UP000567795"/>
    </source>
</evidence>
<evidence type="ECO:0000313" key="3">
    <source>
        <dbReference type="EMBL" id="NYI06777.1"/>
    </source>
</evidence>
<dbReference type="AlphaFoldDB" id="A0A852ZY99"/>
<dbReference type="Gene3D" id="3.40.50.720">
    <property type="entry name" value="NAD(P)-binding Rossmann-like Domain"/>
    <property type="match status" value="1"/>
</dbReference>